<accession>I8J3T7</accession>
<dbReference type="EMBL" id="AKKV01000021">
    <property type="protein sequence ID" value="EIT86431.1"/>
    <property type="molecule type" value="Genomic_DNA"/>
</dbReference>
<dbReference type="Gene3D" id="1.10.1370.30">
    <property type="match status" value="1"/>
</dbReference>
<reference evidence="1 2" key="1">
    <citation type="journal article" date="2012" name="J. Bacteriol.">
        <title>Genome of Bacillus macauensis ZFHKF-1, a Long-Chain-Forming Bacterium.</title>
        <authorList>
            <person name="Cai L."/>
            <person name="Zhang T."/>
        </authorList>
    </citation>
    <scope>NUCLEOTIDE SEQUENCE [LARGE SCALE GENOMIC DNA]</scope>
    <source>
        <strain evidence="1 2">ZFHKF-1</strain>
    </source>
</reference>
<gene>
    <name evidence="1" type="ORF">A374_05696</name>
</gene>
<protein>
    <submittedName>
        <fullName evidence="1">Oligoendopeptidase F</fullName>
    </submittedName>
</protein>
<evidence type="ECO:0000313" key="2">
    <source>
        <dbReference type="Proteomes" id="UP000004080"/>
    </source>
</evidence>
<dbReference type="RefSeq" id="WP_007201236.1">
    <property type="nucleotide sequence ID" value="NZ_AKKV01000021.1"/>
</dbReference>
<sequence>MKHPDWQIRQQAHERYRDSLNHSPQERNTMFSTLMHDFKSDVMDYKDEQDWTEHFFESPFYFIEYGMAQIGAFRLYQQFKKIQPVCCNALTRLYL</sequence>
<dbReference type="STRING" id="1196324.A374_05696"/>
<dbReference type="SUPFAM" id="SSF55486">
    <property type="entry name" value="Metalloproteases ('zincins'), catalytic domain"/>
    <property type="match status" value="1"/>
</dbReference>
<name>I8J3T7_9BACL</name>
<keyword evidence="2" id="KW-1185">Reference proteome</keyword>
<dbReference type="Proteomes" id="UP000004080">
    <property type="component" value="Unassembled WGS sequence"/>
</dbReference>
<dbReference type="OrthoDB" id="9762795at2"/>
<evidence type="ECO:0000313" key="1">
    <source>
        <dbReference type="EMBL" id="EIT86431.1"/>
    </source>
</evidence>
<dbReference type="AlphaFoldDB" id="I8J3T7"/>
<comment type="caution">
    <text evidence="1">The sequence shown here is derived from an EMBL/GenBank/DDBJ whole genome shotgun (WGS) entry which is preliminary data.</text>
</comment>
<proteinExistence type="predicted"/>
<dbReference type="PATRIC" id="fig|1196324.3.peg.1160"/>
<organism evidence="1 2">
    <name type="scientific">Fictibacillus macauensis ZFHKF-1</name>
    <dbReference type="NCBI Taxonomy" id="1196324"/>
    <lineage>
        <taxon>Bacteria</taxon>
        <taxon>Bacillati</taxon>
        <taxon>Bacillota</taxon>
        <taxon>Bacilli</taxon>
        <taxon>Bacillales</taxon>
        <taxon>Fictibacillaceae</taxon>
        <taxon>Fictibacillus</taxon>
    </lineage>
</organism>
<dbReference type="eggNOG" id="COG1164">
    <property type="taxonomic scope" value="Bacteria"/>
</dbReference>